<proteinExistence type="predicted"/>
<feature type="compositionally biased region" description="Polar residues" evidence="1">
    <location>
        <begin position="66"/>
        <end position="79"/>
    </location>
</feature>
<sequence length="472" mass="52521">MVPSNPASPTLPSPRSPHSPTTSLNQHLAEPLPQLMTTCSLRRSDSVRDAARGETSASYTPGAANANGSSCRRNSLTTPVTSPTQMLFTMPLSPTYQMWTYETAHFQSMREDGRQSRMAMRSPRITLPLRVNTGLSMHSGNGTGTGVGSNSNTYTVPDSARTMASIREDEIQSPFSDTTTLLNWSPPASSDSSPPSPWTSRTTEGLSYTTSTMNTNPNPNPHPNPSSNPLSSSKRLTRPHIPSPISTSASASRSPRSPIRKKPRSHPHPQAQARSRLRLPLPPKYHVVVRKSGTDPYSPTTLRNRIQYMHSVEHLRAPLVPLISVSSGLSHPLFPTTLLQYHLLTHDQLDDLARWYHQVNPPVDETFMYPAWIPAWTTSDPENTMGRASNDRNSIDLETKRRRFGRFIGLRGCESPTAATTTTSSTSSSSGPEGQRERPDELARRMEREWRRALERAAEEEQLWEKGWRGRW</sequence>
<feature type="compositionally biased region" description="Low complexity" evidence="1">
    <location>
        <begin position="227"/>
        <end position="257"/>
    </location>
</feature>
<gene>
    <name evidence="2" type="ORF">A1O1_02318</name>
</gene>
<feature type="region of interest" description="Disordered" evidence="1">
    <location>
        <begin position="1"/>
        <end position="31"/>
    </location>
</feature>
<dbReference type="OrthoDB" id="4156665at2759"/>
<feature type="compositionally biased region" description="Polar residues" evidence="1">
    <location>
        <begin position="198"/>
        <end position="208"/>
    </location>
</feature>
<evidence type="ECO:0000313" key="2">
    <source>
        <dbReference type="EMBL" id="EXJ93925.1"/>
    </source>
</evidence>
<reference evidence="2 3" key="1">
    <citation type="submission" date="2013-03" db="EMBL/GenBank/DDBJ databases">
        <title>The Genome Sequence of Capronia coronata CBS 617.96.</title>
        <authorList>
            <consortium name="The Broad Institute Genomics Platform"/>
            <person name="Cuomo C."/>
            <person name="de Hoog S."/>
            <person name="Gorbushina A."/>
            <person name="Walker B."/>
            <person name="Young S.K."/>
            <person name="Zeng Q."/>
            <person name="Gargeya S."/>
            <person name="Fitzgerald M."/>
            <person name="Haas B."/>
            <person name="Abouelleil A."/>
            <person name="Allen A.W."/>
            <person name="Alvarado L."/>
            <person name="Arachchi H.M."/>
            <person name="Berlin A.M."/>
            <person name="Chapman S.B."/>
            <person name="Gainer-Dewar J."/>
            <person name="Goldberg J."/>
            <person name="Griggs A."/>
            <person name="Gujja S."/>
            <person name="Hansen M."/>
            <person name="Howarth C."/>
            <person name="Imamovic A."/>
            <person name="Ireland A."/>
            <person name="Larimer J."/>
            <person name="McCowan C."/>
            <person name="Murphy C."/>
            <person name="Pearson M."/>
            <person name="Poon T.W."/>
            <person name="Priest M."/>
            <person name="Roberts A."/>
            <person name="Saif S."/>
            <person name="Shea T."/>
            <person name="Sisk P."/>
            <person name="Sykes S."/>
            <person name="Wortman J."/>
            <person name="Nusbaum C."/>
            <person name="Birren B."/>
        </authorList>
    </citation>
    <scope>NUCLEOTIDE SEQUENCE [LARGE SCALE GENOMIC DNA]</scope>
    <source>
        <strain evidence="2 3">CBS 617.96</strain>
    </source>
</reference>
<dbReference type="Proteomes" id="UP000019484">
    <property type="component" value="Unassembled WGS sequence"/>
</dbReference>
<dbReference type="AlphaFoldDB" id="W9YW90"/>
<feature type="compositionally biased region" description="Basic and acidic residues" evidence="1">
    <location>
        <begin position="434"/>
        <end position="444"/>
    </location>
</feature>
<accession>W9YW90</accession>
<organism evidence="2 3">
    <name type="scientific">Capronia coronata CBS 617.96</name>
    <dbReference type="NCBI Taxonomy" id="1182541"/>
    <lineage>
        <taxon>Eukaryota</taxon>
        <taxon>Fungi</taxon>
        <taxon>Dikarya</taxon>
        <taxon>Ascomycota</taxon>
        <taxon>Pezizomycotina</taxon>
        <taxon>Eurotiomycetes</taxon>
        <taxon>Chaetothyriomycetidae</taxon>
        <taxon>Chaetothyriales</taxon>
        <taxon>Herpotrichiellaceae</taxon>
        <taxon>Capronia</taxon>
    </lineage>
</organism>
<feature type="region of interest" description="Disordered" evidence="1">
    <location>
        <begin position="172"/>
        <end position="281"/>
    </location>
</feature>
<evidence type="ECO:0000313" key="3">
    <source>
        <dbReference type="Proteomes" id="UP000019484"/>
    </source>
</evidence>
<feature type="compositionally biased region" description="Polar residues" evidence="1">
    <location>
        <begin position="173"/>
        <end position="183"/>
    </location>
</feature>
<feature type="region of interest" description="Disordered" evidence="1">
    <location>
        <begin position="136"/>
        <end position="156"/>
    </location>
</feature>
<feature type="compositionally biased region" description="Basic residues" evidence="1">
    <location>
        <begin position="258"/>
        <end position="267"/>
    </location>
</feature>
<name>W9YW90_9EURO</name>
<feature type="compositionally biased region" description="Low complexity" evidence="1">
    <location>
        <begin position="414"/>
        <end position="430"/>
    </location>
</feature>
<protein>
    <submittedName>
        <fullName evidence="2">Uncharacterized protein</fullName>
    </submittedName>
</protein>
<dbReference type="GeneID" id="19157218"/>
<feature type="region of interest" description="Disordered" evidence="1">
    <location>
        <begin position="414"/>
        <end position="444"/>
    </location>
</feature>
<dbReference type="eggNOG" id="ENOG502STXT">
    <property type="taxonomic scope" value="Eukaryota"/>
</dbReference>
<dbReference type="EMBL" id="AMWN01000002">
    <property type="protein sequence ID" value="EXJ93925.1"/>
    <property type="molecule type" value="Genomic_DNA"/>
</dbReference>
<evidence type="ECO:0000256" key="1">
    <source>
        <dbReference type="SAM" id="MobiDB-lite"/>
    </source>
</evidence>
<feature type="region of interest" description="Disordered" evidence="1">
    <location>
        <begin position="45"/>
        <end position="79"/>
    </location>
</feature>
<comment type="caution">
    <text evidence="2">The sequence shown here is derived from an EMBL/GenBank/DDBJ whole genome shotgun (WGS) entry which is preliminary data.</text>
</comment>
<dbReference type="HOGENOM" id="CLU_058852_0_0_1"/>
<keyword evidence="3" id="KW-1185">Reference proteome</keyword>
<dbReference type="RefSeq" id="XP_007721419.1">
    <property type="nucleotide sequence ID" value="XM_007723229.1"/>
</dbReference>